<accession>A0AAD5V312</accession>
<feature type="region of interest" description="Disordered" evidence="1">
    <location>
        <begin position="245"/>
        <end position="293"/>
    </location>
</feature>
<dbReference type="AlphaFoldDB" id="A0AAD5V312"/>
<protein>
    <submittedName>
        <fullName evidence="2">Uncharacterized protein</fullName>
    </submittedName>
</protein>
<gene>
    <name evidence="2" type="ORF">NLI96_g5303</name>
</gene>
<name>A0AAD5V312_9APHY</name>
<evidence type="ECO:0000313" key="3">
    <source>
        <dbReference type="Proteomes" id="UP001212997"/>
    </source>
</evidence>
<dbReference type="EMBL" id="JANAWD010000170">
    <property type="protein sequence ID" value="KAJ3484942.1"/>
    <property type="molecule type" value="Genomic_DNA"/>
</dbReference>
<reference evidence="2" key="1">
    <citation type="submission" date="2022-07" db="EMBL/GenBank/DDBJ databases">
        <title>Genome Sequence of Physisporinus lineatus.</title>
        <authorList>
            <person name="Buettner E."/>
        </authorList>
    </citation>
    <scope>NUCLEOTIDE SEQUENCE</scope>
    <source>
        <strain evidence="2">VT162</strain>
    </source>
</reference>
<organism evidence="2 3">
    <name type="scientific">Meripilus lineatus</name>
    <dbReference type="NCBI Taxonomy" id="2056292"/>
    <lineage>
        <taxon>Eukaryota</taxon>
        <taxon>Fungi</taxon>
        <taxon>Dikarya</taxon>
        <taxon>Basidiomycota</taxon>
        <taxon>Agaricomycotina</taxon>
        <taxon>Agaricomycetes</taxon>
        <taxon>Polyporales</taxon>
        <taxon>Meripilaceae</taxon>
        <taxon>Meripilus</taxon>
    </lineage>
</organism>
<dbReference type="Proteomes" id="UP001212997">
    <property type="component" value="Unassembled WGS sequence"/>
</dbReference>
<keyword evidence="3" id="KW-1185">Reference proteome</keyword>
<sequence length="554" mass="62365">MPNSLQSITIPSRPSDIQENPIDELTWITIGGSLESVPPADSTILPMDSNELLCSPRLYNSSNPHFPFIPDARRYSNPERLSWVFQPLTALYPSDSQENRLEVSLAKTIEDHFKSVRAVIADLSEEAGTDLKHFDDGFQARIFTDAEGLDSIQHELMKAKQTMLLLLGAGKLGLALASSEKRRSVVEAHSAYLLSWDWTLPVVGAVMDFETPRSMNLPVDEFKERRVPIYIRIRSSIVERALASRRVAPEGGSAEPGENRLHSLPTSPNRDHAEGITEENQTLPPPPTQATDRDSLIEEEQLSLLDVAENLLSYLPEHAPYPSGPPPSYSWSPLMKNNCFVVLEPLTEIKLRLKAAEGHYSAANLLTYAARRGMPFHLVVPLHRLSRMIPSDFPESEGRPPYLNPSYVDPPLYHDPNPVSAWAVYCVRVLEILDHPHAVGAIYEGGVPWRVAVQFAGPRILRALHVQVSTTVSRFCRGRCTIRGYLGDELSRQELHILLGVHIDSRSGAIRSWWPSQELYEECLGKRGEWYQEDEEWFSERYERSREAILSAGR</sequence>
<comment type="caution">
    <text evidence="2">The sequence shown here is derived from an EMBL/GenBank/DDBJ whole genome shotgun (WGS) entry which is preliminary data.</text>
</comment>
<evidence type="ECO:0000313" key="2">
    <source>
        <dbReference type="EMBL" id="KAJ3484942.1"/>
    </source>
</evidence>
<evidence type="ECO:0000256" key="1">
    <source>
        <dbReference type="SAM" id="MobiDB-lite"/>
    </source>
</evidence>
<proteinExistence type="predicted"/>